<dbReference type="EMBL" id="SRLO01002112">
    <property type="protein sequence ID" value="TNN33852.1"/>
    <property type="molecule type" value="Genomic_DNA"/>
</dbReference>
<evidence type="ECO:0000313" key="2">
    <source>
        <dbReference type="Proteomes" id="UP000314294"/>
    </source>
</evidence>
<protein>
    <recommendedName>
        <fullName evidence="3">G-protein coupled receptors family 1 profile domain-containing protein</fullName>
    </recommendedName>
</protein>
<accession>A0A4Z2F032</accession>
<name>A0A4Z2F032_9TELE</name>
<comment type="caution">
    <text evidence="1">The sequence shown here is derived from an EMBL/GenBank/DDBJ whole genome shotgun (WGS) entry which is preliminary data.</text>
</comment>
<dbReference type="SUPFAM" id="SSF81321">
    <property type="entry name" value="Family A G protein-coupled receptor-like"/>
    <property type="match status" value="1"/>
</dbReference>
<proteinExistence type="predicted"/>
<dbReference type="Proteomes" id="UP000314294">
    <property type="component" value="Unassembled WGS sequence"/>
</dbReference>
<dbReference type="Gene3D" id="1.20.1070.10">
    <property type="entry name" value="Rhodopsin 7-helix transmembrane proteins"/>
    <property type="match status" value="1"/>
</dbReference>
<organism evidence="1 2">
    <name type="scientific">Liparis tanakae</name>
    <name type="common">Tanaka's snailfish</name>
    <dbReference type="NCBI Taxonomy" id="230148"/>
    <lineage>
        <taxon>Eukaryota</taxon>
        <taxon>Metazoa</taxon>
        <taxon>Chordata</taxon>
        <taxon>Craniata</taxon>
        <taxon>Vertebrata</taxon>
        <taxon>Euteleostomi</taxon>
        <taxon>Actinopterygii</taxon>
        <taxon>Neopterygii</taxon>
        <taxon>Teleostei</taxon>
        <taxon>Neoteleostei</taxon>
        <taxon>Acanthomorphata</taxon>
        <taxon>Eupercaria</taxon>
        <taxon>Perciformes</taxon>
        <taxon>Cottioidei</taxon>
        <taxon>Cottales</taxon>
        <taxon>Liparidae</taxon>
        <taxon>Liparis</taxon>
    </lineage>
</organism>
<evidence type="ECO:0000313" key="1">
    <source>
        <dbReference type="EMBL" id="TNN33852.1"/>
    </source>
</evidence>
<dbReference type="AlphaFoldDB" id="A0A4Z2F032"/>
<dbReference type="OrthoDB" id="8889623at2759"/>
<sequence length="260" mass="28152">MRLRPSPAGAGAVLSSNRCSGATNCREGPIAARFGPQVPERRVLKDGAGRWLHTPSLLLRQPVSTTMFNATANATATGPAGPPPWYQFPACAAAPWAFVFYFGVKVFNLAVGAPGNALVLWRIGRGRGDAATSDVFVLNLAALDGFFCLMTPVDMGNRLLLDDPRVWYLQRFSYGLKDLAPLFLVSPLLVPDLLVPDLLVLDLLVPDLLVLDLLVLDLLVPDLLVLDLLVPDLLVPDLLVPDLLVLDLLVLDLLVLDLYI</sequence>
<reference evidence="1 2" key="1">
    <citation type="submission" date="2019-03" db="EMBL/GenBank/DDBJ databases">
        <title>First draft genome of Liparis tanakae, snailfish: a comprehensive survey of snailfish specific genes.</title>
        <authorList>
            <person name="Kim W."/>
            <person name="Song I."/>
            <person name="Jeong J.-H."/>
            <person name="Kim D."/>
            <person name="Kim S."/>
            <person name="Ryu S."/>
            <person name="Song J.Y."/>
            <person name="Lee S.K."/>
        </authorList>
    </citation>
    <scope>NUCLEOTIDE SEQUENCE [LARGE SCALE GENOMIC DNA]</scope>
    <source>
        <tissue evidence="1">Muscle</tissue>
    </source>
</reference>
<evidence type="ECO:0008006" key="3">
    <source>
        <dbReference type="Google" id="ProtNLM"/>
    </source>
</evidence>
<gene>
    <name evidence="1" type="ORF">EYF80_055987</name>
</gene>
<keyword evidence="2" id="KW-1185">Reference proteome</keyword>